<evidence type="ECO:0000256" key="7">
    <source>
        <dbReference type="ARBA" id="ARBA00023163"/>
    </source>
</evidence>
<dbReference type="Proteomes" id="UP000005408">
    <property type="component" value="Unassembled WGS sequence"/>
</dbReference>
<organism evidence="12 13">
    <name type="scientific">Magallana gigas</name>
    <name type="common">Pacific oyster</name>
    <name type="synonym">Crassostrea gigas</name>
    <dbReference type="NCBI Taxonomy" id="29159"/>
    <lineage>
        <taxon>Eukaryota</taxon>
        <taxon>Metazoa</taxon>
        <taxon>Spiralia</taxon>
        <taxon>Lophotrochozoa</taxon>
        <taxon>Mollusca</taxon>
        <taxon>Bivalvia</taxon>
        <taxon>Autobranchia</taxon>
        <taxon>Pteriomorphia</taxon>
        <taxon>Ostreida</taxon>
        <taxon>Ostreoidea</taxon>
        <taxon>Ostreidae</taxon>
        <taxon>Magallana</taxon>
    </lineage>
</organism>
<dbReference type="PANTHER" id="PTHR10071:SF281">
    <property type="entry name" value="BOX A-BINDING FACTOR-RELATED"/>
    <property type="match status" value="1"/>
</dbReference>
<dbReference type="SMART" id="SM00401">
    <property type="entry name" value="ZnF_GATA"/>
    <property type="match status" value="2"/>
</dbReference>
<evidence type="ECO:0000256" key="4">
    <source>
        <dbReference type="ARBA" id="ARBA00022833"/>
    </source>
</evidence>
<evidence type="ECO:0000256" key="10">
    <source>
        <dbReference type="SAM" id="MobiDB-lite"/>
    </source>
</evidence>
<dbReference type="GO" id="GO:0045165">
    <property type="term" value="P:cell fate commitment"/>
    <property type="evidence" value="ECO:0007669"/>
    <property type="project" value="TreeGrafter"/>
</dbReference>
<dbReference type="PROSITE" id="PS00344">
    <property type="entry name" value="GATA_ZN_FINGER_1"/>
    <property type="match status" value="2"/>
</dbReference>
<dbReference type="PROSITE" id="PS50114">
    <property type="entry name" value="GATA_ZN_FINGER_2"/>
    <property type="match status" value="2"/>
</dbReference>
<feature type="compositionally biased region" description="Polar residues" evidence="10">
    <location>
        <begin position="71"/>
        <end position="85"/>
    </location>
</feature>
<dbReference type="InterPro" id="IPR000679">
    <property type="entry name" value="Znf_GATA"/>
</dbReference>
<dbReference type="GO" id="GO:0045944">
    <property type="term" value="P:positive regulation of transcription by RNA polymerase II"/>
    <property type="evidence" value="ECO:0007669"/>
    <property type="project" value="TreeGrafter"/>
</dbReference>
<evidence type="ECO:0000256" key="2">
    <source>
        <dbReference type="ARBA" id="ARBA00022723"/>
    </source>
</evidence>
<evidence type="ECO:0000259" key="11">
    <source>
        <dbReference type="PROSITE" id="PS50114"/>
    </source>
</evidence>
<dbReference type="InterPro" id="IPR039355">
    <property type="entry name" value="Transcription_factor_GATA"/>
</dbReference>
<dbReference type="SUPFAM" id="SSF57716">
    <property type="entry name" value="Glucocorticoid receptor-like (DNA-binding domain)"/>
    <property type="match status" value="2"/>
</dbReference>
<keyword evidence="7" id="KW-0804">Transcription</keyword>
<keyword evidence="4" id="KW-0862">Zinc</keyword>
<proteinExistence type="predicted"/>
<evidence type="ECO:0000313" key="13">
    <source>
        <dbReference type="Proteomes" id="UP000005408"/>
    </source>
</evidence>
<keyword evidence="8" id="KW-0539">Nucleus</keyword>
<reference evidence="12" key="1">
    <citation type="submission" date="2022-08" db="UniProtKB">
        <authorList>
            <consortium name="EnsemblMetazoa"/>
        </authorList>
    </citation>
    <scope>IDENTIFICATION</scope>
    <source>
        <strain evidence="12">05x7-T-G4-1.051#20</strain>
    </source>
</reference>
<feature type="compositionally biased region" description="Basic and acidic residues" evidence="10">
    <location>
        <begin position="525"/>
        <end position="534"/>
    </location>
</feature>
<dbReference type="EnsemblMetazoa" id="G5490.18">
    <property type="protein sequence ID" value="G5490.18:cds"/>
    <property type="gene ID" value="G5490"/>
</dbReference>
<feature type="region of interest" description="Disordered" evidence="10">
    <location>
        <begin position="123"/>
        <end position="142"/>
    </location>
</feature>
<sequence>MASLYHQTEQTLSRGAPVPYLRTTLQNRCKLSQVNEAMSSEVEPQWQAEPNGIRTYHLPSPSREGDDSKEGSTSPIQSCENTGSESIAELVTSEIRIINGETPPEILESPESAAETVKAVESISGDVREGDSNQPTPPPPNLEAEEPVTYTEIHTLQPAAVVTDLQPVTLDHAGHLLPKEDVDAFFRHMEPMPTSVSVTNYTTLTNAPMSLAHSVYQTLNGPSSASNAGSMPHATVLSDGQSYLHSMTHLYPPSSRSPGQYGISTTETSGYLNPHEYSGSPGNGKYSPYDSTNSGGLRSDSMSSGISSLLRQGQLPPYSDFLTQDLSGFNPYHGLTQETRLQDDQDYFNNECRECVNCGAISTPLWRRDGTGHYLCNACGLLHKMNPGQSRTPVKQPNREILTQILNDEQPPVWALTALTDPLHSESPISEEEKAPPPIKRIDDAKFDKISGINNNNRSRMGLSCANCNTSTTTLWRRNGEGEPVCNACGLYYKLHQVNRPLSMKKDGIQTRKRKPKTPGKSKSPSKDSQHHPQQEPSLAPPMYTPPQVSSAYHPPQQPSSQGLLDLSVARSDPGDNHTTGMDMKPSVSNFNLYQTHSSVLAALSSPPPALLQVGGNSHGILPSINHVTSHLQHNDVLRMNYDSDLMMKQEPHIFEPSPPKAVPVAVNPDDIKQEDLETRSNGISPHSDIVQLKAASVMAEESESDFNNRNLCPPTVSAK</sequence>
<keyword evidence="3 9" id="KW-0863">Zinc-finger</keyword>
<feature type="domain" description="GATA-type" evidence="11">
    <location>
        <begin position="459"/>
        <end position="512"/>
    </location>
</feature>
<name>A0A8W8N607_MAGGI</name>
<evidence type="ECO:0000256" key="9">
    <source>
        <dbReference type="PROSITE-ProRule" id="PRU00094"/>
    </source>
</evidence>
<dbReference type="FunFam" id="3.30.50.10:FF:000032">
    <property type="entry name" value="Transcription factor GATA-3"/>
    <property type="match status" value="1"/>
</dbReference>
<dbReference type="PANTHER" id="PTHR10071">
    <property type="entry name" value="TRANSCRIPTION FACTOR GATA FAMILY MEMBER"/>
    <property type="match status" value="1"/>
</dbReference>
<comment type="subcellular location">
    <subcellularLocation>
        <location evidence="1">Nucleus</location>
    </subcellularLocation>
</comment>
<dbReference type="PRINTS" id="PR00619">
    <property type="entry name" value="GATAZNFINGER"/>
</dbReference>
<keyword evidence="6" id="KW-0238">DNA-binding</keyword>
<accession>A0A8W8N607</accession>
<feature type="region of interest" description="Disordered" evidence="10">
    <location>
        <begin position="503"/>
        <end position="584"/>
    </location>
</feature>
<feature type="region of interest" description="Disordered" evidence="10">
    <location>
        <begin position="267"/>
        <end position="305"/>
    </location>
</feature>
<dbReference type="CDD" id="cd00202">
    <property type="entry name" value="ZnF_GATA"/>
    <property type="match status" value="2"/>
</dbReference>
<keyword evidence="13" id="KW-1185">Reference proteome</keyword>
<keyword evidence="2" id="KW-0479">Metal-binding</keyword>
<evidence type="ECO:0000256" key="6">
    <source>
        <dbReference type="ARBA" id="ARBA00023125"/>
    </source>
</evidence>
<dbReference type="GO" id="GO:0000122">
    <property type="term" value="P:negative regulation of transcription by RNA polymerase II"/>
    <property type="evidence" value="ECO:0007669"/>
    <property type="project" value="TreeGrafter"/>
</dbReference>
<feature type="compositionally biased region" description="Basic residues" evidence="10">
    <location>
        <begin position="511"/>
        <end position="520"/>
    </location>
</feature>
<feature type="domain" description="GATA-type" evidence="11">
    <location>
        <begin position="349"/>
        <end position="386"/>
    </location>
</feature>
<evidence type="ECO:0000256" key="8">
    <source>
        <dbReference type="ARBA" id="ARBA00023242"/>
    </source>
</evidence>
<feature type="region of interest" description="Disordered" evidence="10">
    <location>
        <begin position="40"/>
        <end position="85"/>
    </location>
</feature>
<evidence type="ECO:0000256" key="1">
    <source>
        <dbReference type="ARBA" id="ARBA00004123"/>
    </source>
</evidence>
<protein>
    <recommendedName>
        <fullName evidence="11">GATA-type domain-containing protein</fullName>
    </recommendedName>
</protein>
<dbReference type="AlphaFoldDB" id="A0A8W8N607"/>
<feature type="region of interest" description="Disordered" evidence="10">
    <location>
        <begin position="701"/>
        <end position="720"/>
    </location>
</feature>
<dbReference type="GO" id="GO:0000978">
    <property type="term" value="F:RNA polymerase II cis-regulatory region sequence-specific DNA binding"/>
    <property type="evidence" value="ECO:0007669"/>
    <property type="project" value="TreeGrafter"/>
</dbReference>
<evidence type="ECO:0000256" key="3">
    <source>
        <dbReference type="ARBA" id="ARBA00022771"/>
    </source>
</evidence>
<dbReference type="GO" id="GO:0000981">
    <property type="term" value="F:DNA-binding transcription factor activity, RNA polymerase II-specific"/>
    <property type="evidence" value="ECO:0007669"/>
    <property type="project" value="TreeGrafter"/>
</dbReference>
<dbReference type="Pfam" id="PF00320">
    <property type="entry name" value="GATA"/>
    <property type="match status" value="2"/>
</dbReference>
<evidence type="ECO:0000256" key="5">
    <source>
        <dbReference type="ARBA" id="ARBA00023015"/>
    </source>
</evidence>
<keyword evidence="5" id="KW-0805">Transcription regulation</keyword>
<dbReference type="Gene3D" id="3.30.50.10">
    <property type="entry name" value="Erythroid Transcription Factor GATA-1, subunit A"/>
    <property type="match status" value="2"/>
</dbReference>
<dbReference type="InterPro" id="IPR013088">
    <property type="entry name" value="Znf_NHR/GATA"/>
</dbReference>
<evidence type="ECO:0000313" key="12">
    <source>
        <dbReference type="EnsemblMetazoa" id="G5490.18:cds"/>
    </source>
</evidence>
<dbReference type="GO" id="GO:0005634">
    <property type="term" value="C:nucleus"/>
    <property type="evidence" value="ECO:0007669"/>
    <property type="project" value="UniProtKB-SubCell"/>
</dbReference>
<dbReference type="GO" id="GO:0008270">
    <property type="term" value="F:zinc ion binding"/>
    <property type="evidence" value="ECO:0007669"/>
    <property type="project" value="UniProtKB-KW"/>
</dbReference>